<sequence>MRSLITSHRMLRIYQRQVHEALIARYSLLQFYDHTPFHIYHRYKSPTRYPFMPSQYLPQSYPDIVVFQYLPHICAPCPTRYLDMPSHTIRKWFRFPLDTQDALPKAPPDAQMPSQYLTAPYVPKDALTTGDKALIFPLSTNHRHTAGDKALVEGATRYPDIPSQYLP</sequence>
<organism evidence="1 2">
    <name type="scientific">Dreissena polymorpha</name>
    <name type="common">Zebra mussel</name>
    <name type="synonym">Mytilus polymorpha</name>
    <dbReference type="NCBI Taxonomy" id="45954"/>
    <lineage>
        <taxon>Eukaryota</taxon>
        <taxon>Metazoa</taxon>
        <taxon>Spiralia</taxon>
        <taxon>Lophotrochozoa</taxon>
        <taxon>Mollusca</taxon>
        <taxon>Bivalvia</taxon>
        <taxon>Autobranchia</taxon>
        <taxon>Heteroconchia</taxon>
        <taxon>Euheterodonta</taxon>
        <taxon>Imparidentia</taxon>
        <taxon>Neoheterodontei</taxon>
        <taxon>Myida</taxon>
        <taxon>Dreissenoidea</taxon>
        <taxon>Dreissenidae</taxon>
        <taxon>Dreissena</taxon>
    </lineage>
</organism>
<evidence type="ECO:0000313" key="1">
    <source>
        <dbReference type="EMBL" id="KAH3805462.1"/>
    </source>
</evidence>
<reference evidence="1" key="1">
    <citation type="journal article" date="2019" name="bioRxiv">
        <title>The Genome of the Zebra Mussel, Dreissena polymorpha: A Resource for Invasive Species Research.</title>
        <authorList>
            <person name="McCartney M.A."/>
            <person name="Auch B."/>
            <person name="Kono T."/>
            <person name="Mallez S."/>
            <person name="Zhang Y."/>
            <person name="Obille A."/>
            <person name="Becker A."/>
            <person name="Abrahante J.E."/>
            <person name="Garbe J."/>
            <person name="Badalamenti J.P."/>
            <person name="Herman A."/>
            <person name="Mangelson H."/>
            <person name="Liachko I."/>
            <person name="Sullivan S."/>
            <person name="Sone E.D."/>
            <person name="Koren S."/>
            <person name="Silverstein K.A.T."/>
            <person name="Beckman K.B."/>
            <person name="Gohl D.M."/>
        </authorList>
    </citation>
    <scope>NUCLEOTIDE SEQUENCE</scope>
    <source>
        <strain evidence="1">Duluth1</strain>
        <tissue evidence="1">Whole animal</tissue>
    </source>
</reference>
<protein>
    <submittedName>
        <fullName evidence="1">Uncharacterized protein</fullName>
    </submittedName>
</protein>
<reference evidence="1" key="2">
    <citation type="submission" date="2020-11" db="EMBL/GenBank/DDBJ databases">
        <authorList>
            <person name="McCartney M.A."/>
            <person name="Auch B."/>
            <person name="Kono T."/>
            <person name="Mallez S."/>
            <person name="Becker A."/>
            <person name="Gohl D.M."/>
            <person name="Silverstein K.A.T."/>
            <person name="Koren S."/>
            <person name="Bechman K.B."/>
            <person name="Herman A."/>
            <person name="Abrahante J.E."/>
            <person name="Garbe J."/>
        </authorList>
    </citation>
    <scope>NUCLEOTIDE SEQUENCE</scope>
    <source>
        <strain evidence="1">Duluth1</strain>
        <tissue evidence="1">Whole animal</tissue>
    </source>
</reference>
<comment type="caution">
    <text evidence="1">The sequence shown here is derived from an EMBL/GenBank/DDBJ whole genome shotgun (WGS) entry which is preliminary data.</text>
</comment>
<proteinExistence type="predicted"/>
<accession>A0A9D4JF54</accession>
<gene>
    <name evidence="1" type="ORF">DPMN_133765</name>
</gene>
<name>A0A9D4JF54_DREPO</name>
<evidence type="ECO:0000313" key="2">
    <source>
        <dbReference type="Proteomes" id="UP000828390"/>
    </source>
</evidence>
<dbReference type="EMBL" id="JAIWYP010000006">
    <property type="protein sequence ID" value="KAH3805462.1"/>
    <property type="molecule type" value="Genomic_DNA"/>
</dbReference>
<dbReference type="AlphaFoldDB" id="A0A9D4JF54"/>
<keyword evidence="2" id="KW-1185">Reference proteome</keyword>
<dbReference type="Proteomes" id="UP000828390">
    <property type="component" value="Unassembled WGS sequence"/>
</dbReference>